<feature type="region of interest" description="Disordered" evidence="9">
    <location>
        <begin position="376"/>
        <end position="438"/>
    </location>
</feature>
<dbReference type="EMBL" id="CADCXW020000348">
    <property type="protein sequence ID" value="CAD1581991.1"/>
    <property type="molecule type" value="Genomic_DNA"/>
</dbReference>
<evidence type="ECO:0000256" key="1">
    <source>
        <dbReference type="ARBA" id="ARBA00004141"/>
    </source>
</evidence>
<feature type="compositionally biased region" description="Low complexity" evidence="9">
    <location>
        <begin position="1160"/>
        <end position="1170"/>
    </location>
</feature>
<evidence type="ECO:0000256" key="10">
    <source>
        <dbReference type="SAM" id="Phobius"/>
    </source>
</evidence>
<keyword evidence="8" id="KW-0479">Metal-binding</keyword>
<dbReference type="PRINTS" id="PR00176">
    <property type="entry name" value="NANEUSMPORT"/>
</dbReference>
<accession>A0A6V7M2F4</accession>
<feature type="transmembrane region" description="Helical" evidence="10">
    <location>
        <begin position="929"/>
        <end position="955"/>
    </location>
</feature>
<dbReference type="Pfam" id="PF00209">
    <property type="entry name" value="SNF"/>
    <property type="match status" value="1"/>
</dbReference>
<feature type="transmembrane region" description="Helical" evidence="10">
    <location>
        <begin position="967"/>
        <end position="994"/>
    </location>
</feature>
<protein>
    <recommendedName>
        <fullName evidence="12">Transporter</fullName>
    </recommendedName>
</protein>
<dbReference type="InterPro" id="IPR037272">
    <property type="entry name" value="SNS_sf"/>
</dbReference>
<proteinExistence type="inferred from homology"/>
<feature type="transmembrane region" description="Helical" evidence="10">
    <location>
        <begin position="1089"/>
        <end position="1112"/>
    </location>
</feature>
<feature type="transmembrane region" description="Helical" evidence="10">
    <location>
        <begin position="732"/>
        <end position="753"/>
    </location>
</feature>
<keyword evidence="3" id="KW-0813">Transport</keyword>
<feature type="region of interest" description="Disordered" evidence="9">
    <location>
        <begin position="460"/>
        <end position="494"/>
    </location>
</feature>
<dbReference type="GO" id="GO:0005886">
    <property type="term" value="C:plasma membrane"/>
    <property type="evidence" value="ECO:0007669"/>
    <property type="project" value="TreeGrafter"/>
</dbReference>
<evidence type="ECO:0000256" key="5">
    <source>
        <dbReference type="ARBA" id="ARBA00022847"/>
    </source>
</evidence>
<evidence type="ECO:0000256" key="4">
    <source>
        <dbReference type="ARBA" id="ARBA00022692"/>
    </source>
</evidence>
<evidence type="ECO:0000313" key="11">
    <source>
        <dbReference type="EMBL" id="CAD1581991.1"/>
    </source>
</evidence>
<feature type="transmembrane region" description="Helical" evidence="10">
    <location>
        <begin position="707"/>
        <end position="726"/>
    </location>
</feature>
<feature type="transmembrane region" description="Helical" evidence="10">
    <location>
        <begin position="1040"/>
        <end position="1068"/>
    </location>
</feature>
<feature type="transmembrane region" description="Helical" evidence="10">
    <location>
        <begin position="1001"/>
        <end position="1020"/>
    </location>
</feature>
<evidence type="ECO:0000256" key="3">
    <source>
        <dbReference type="ARBA" id="ARBA00022448"/>
    </source>
</evidence>
<feature type="transmembrane region" description="Helical" evidence="10">
    <location>
        <begin position="779"/>
        <end position="802"/>
    </location>
</feature>
<feature type="transmembrane region" description="Helical" evidence="10">
    <location>
        <begin position="525"/>
        <end position="545"/>
    </location>
</feature>
<keyword evidence="5" id="KW-0769">Symport</keyword>
<comment type="similarity">
    <text evidence="2">Belongs to the sodium:neurotransmitter symporter (SNF) (TC 2.A.22) family.</text>
</comment>
<evidence type="ECO:0000256" key="2">
    <source>
        <dbReference type="ARBA" id="ARBA00006459"/>
    </source>
</evidence>
<gene>
    <name evidence="11" type="ORF">BBRV_LOCUS120636</name>
</gene>
<dbReference type="PROSITE" id="PS50267">
    <property type="entry name" value="NA_NEUROTRAN_SYMP_3"/>
    <property type="match status" value="1"/>
</dbReference>
<reference evidence="11" key="1">
    <citation type="submission" date="2020-07" db="EMBL/GenBank/DDBJ databases">
        <authorList>
            <person name="Ferguson B K."/>
        </authorList>
    </citation>
    <scope>NUCLEOTIDE SEQUENCE</scope>
    <source>
        <strain evidence="11">L06</strain>
    </source>
</reference>
<evidence type="ECO:0000256" key="7">
    <source>
        <dbReference type="ARBA" id="ARBA00023136"/>
    </source>
</evidence>
<feature type="binding site" evidence="8">
    <location>
        <position position="514"/>
    </location>
    <ligand>
        <name>Na(+)</name>
        <dbReference type="ChEBI" id="CHEBI:29101"/>
        <label>1</label>
    </ligand>
</feature>
<keyword evidence="8" id="KW-0915">Sodium</keyword>
<dbReference type="GO" id="GO:0015179">
    <property type="term" value="F:L-amino acid transmembrane transporter activity"/>
    <property type="evidence" value="ECO:0007669"/>
    <property type="project" value="TreeGrafter"/>
</dbReference>
<dbReference type="PANTHER" id="PTHR11616">
    <property type="entry name" value="SODIUM/CHLORIDE DEPENDENT TRANSPORTER"/>
    <property type="match status" value="1"/>
</dbReference>
<feature type="compositionally biased region" description="Low complexity" evidence="9">
    <location>
        <begin position="403"/>
        <end position="438"/>
    </location>
</feature>
<evidence type="ECO:0008006" key="12">
    <source>
        <dbReference type="Google" id="ProtNLM"/>
    </source>
</evidence>
<feature type="compositionally biased region" description="Polar residues" evidence="9">
    <location>
        <begin position="1140"/>
        <end position="1150"/>
    </location>
</feature>
<dbReference type="PANTHER" id="PTHR11616:SF323">
    <property type="entry name" value="SODIUM-DEPENDENT TRANSPORTER BEDRAGGLED"/>
    <property type="match status" value="1"/>
</dbReference>
<feature type="region of interest" description="Disordered" evidence="9">
    <location>
        <begin position="1137"/>
        <end position="1173"/>
    </location>
</feature>
<keyword evidence="7 10" id="KW-0472">Membrane</keyword>
<feature type="transmembrane region" description="Helical" evidence="10">
    <location>
        <begin position="814"/>
        <end position="836"/>
    </location>
</feature>
<dbReference type="InterPro" id="IPR000175">
    <property type="entry name" value="Na/ntran_symport"/>
</dbReference>
<dbReference type="GO" id="GO:0005283">
    <property type="term" value="F:amino acid:sodium symporter activity"/>
    <property type="evidence" value="ECO:0007669"/>
    <property type="project" value="TreeGrafter"/>
</dbReference>
<keyword evidence="6 10" id="KW-1133">Transmembrane helix</keyword>
<keyword evidence="4 10" id="KW-0812">Transmembrane</keyword>
<dbReference type="SUPFAM" id="SSF161070">
    <property type="entry name" value="SNF-like"/>
    <property type="match status" value="1"/>
</dbReference>
<feature type="region of interest" description="Disordered" evidence="9">
    <location>
        <begin position="1188"/>
        <end position="1207"/>
    </location>
</feature>
<feature type="transmembrane region" description="Helical" evidence="10">
    <location>
        <begin position="565"/>
        <end position="598"/>
    </location>
</feature>
<dbReference type="GO" id="GO:0089718">
    <property type="term" value="P:amino acid import across plasma membrane"/>
    <property type="evidence" value="ECO:0007669"/>
    <property type="project" value="TreeGrafter"/>
</dbReference>
<evidence type="ECO:0000256" key="6">
    <source>
        <dbReference type="ARBA" id="ARBA00022989"/>
    </source>
</evidence>
<sequence length="1408" mass="156464">MEPNSSTEDEDLIDLETGVHLTNNPNNGAEFIEQEHLLDVCPPKLEQKLSSTSEAESLQQNDCPENDDDTLLTFGHEQVIPAQKRIDVVSSETIKRVRNITKNLEPVLTSMAQSSESKSDNAADQVFPYYHQQNTSSECASDLEPTDRDDNLSRVLNETKNDNDIIMQLADDSHQSITSRSTDNDARSEIISEGSEVDWSWIKEAEQNETEYSSCCSSHLSTVTENKCKFVDESCQIEQICERYEEEEPKPEEECRGCSIEIASSNSVSSSVYEVSQQANVNQFVESAPPTATAAAVEPTSAVISTNQNEPSTNDNEGERISWIRASMRRLRHLRLPETDRNRRVVSTTMCRESTGPNSLPDIASIAPEILAIHTNSSDSGLRPSSAPAARSSDQITSRGGRRNNANTSLTNRSNTSRSNSSNNSTSTTNSNSNSLSTVASSSASQHYYSASDANVMNQCSTRRRESISVDARNTSVTSNTESSIDSTNSSTNEWPHGLSPALACLGCTLGLFNISRFAILSVHFGANFILQFLLLTLVLGIPLFTLQMCLGQRLNAGTVGMWKISPIFSGVGIAILIVQALIGIYSIIGVSWMLIYFKDSFITKQERYKWAEPLYLYRDTVQFFDINNDNSHNNHNNDNTNNNSLPFNLHETVPDYFNGVVLERYHNYYYHNHHNHDLDHDHGQHHNQHESNETSPVKLMTIKLQVAINLALIWIIIFLILSKGLRTYGKIVFLFTLIPIFSTLVFCTKFLASTPAGMMGQIFPATYWNEFFINNRSWLAAASEVFLTWGLFGAAIMQITAHNKHKNLLQRDASIVIVITILILLLVALVANTCVQILKNEGYIYTASSFEIVSQYENVHRPSSSFTNTPERFMSHSSFLIGQRIIRPGADPNLESGYQALRFPTEIVPAALAILGTDQISSSWTVTFYTILIMFGISQQLAIWNCVISGIMTINVEFMKKWQTTVTFVSCTCAYLLGLPMATEFGIYIIYYLDYTIGGAWWIIILYFAQIIIVFAVRGRPHTGEAVVGELFPPTGRCLMHWAGPLLSFTWNLILPVGLMVLSIIIFKGGNYKDFYTYKKMSRDYWPVWARQTATIIQIIPIMLIPIVAFVQTYRYLKSGPADIFDRIQLLYRPPLDGDTQTNPSNRQAFPSPCRHANRNNNHNNNNNRPLASTDLSATSIVVRNAQNLSAEDPPPKYTPPPSYTTATGARIAKILRQSFRRSIRRIVNRLGESSSRQTLQLPPPDYSTISVEMNMETIPSAPRQDILVNDSEITTPANLVDDTSITIIDDNNVDDGCGTSGDGPRPIIKTLATIQRTGKSHSEVGSSSASSCNITAADVANLLRSSIRRGTASVINYSLPAVQNDDNSLNITATSTDNLVNAVAPIGQENALVLDNERIGNDNNQS</sequence>
<dbReference type="GO" id="GO:0046872">
    <property type="term" value="F:metal ion binding"/>
    <property type="evidence" value="ECO:0007669"/>
    <property type="project" value="UniProtKB-KW"/>
</dbReference>
<comment type="subcellular location">
    <subcellularLocation>
        <location evidence="1">Membrane</location>
        <topology evidence="1">Multi-pass membrane protein</topology>
    </subcellularLocation>
</comment>
<name>A0A6V7M2F4_9HYME</name>
<evidence type="ECO:0000256" key="8">
    <source>
        <dbReference type="PIRSR" id="PIRSR600175-1"/>
    </source>
</evidence>
<feature type="compositionally biased region" description="Low complexity" evidence="9">
    <location>
        <begin position="383"/>
        <end position="393"/>
    </location>
</feature>
<feature type="compositionally biased region" description="Polar residues" evidence="9">
    <location>
        <begin position="472"/>
        <end position="494"/>
    </location>
</feature>
<organism evidence="11">
    <name type="scientific">Bracon brevicornis</name>
    <dbReference type="NCBI Taxonomy" id="1563983"/>
    <lineage>
        <taxon>Eukaryota</taxon>
        <taxon>Metazoa</taxon>
        <taxon>Ecdysozoa</taxon>
        <taxon>Arthropoda</taxon>
        <taxon>Hexapoda</taxon>
        <taxon>Insecta</taxon>
        <taxon>Pterygota</taxon>
        <taxon>Neoptera</taxon>
        <taxon>Endopterygota</taxon>
        <taxon>Hymenoptera</taxon>
        <taxon>Apocrita</taxon>
        <taxon>Ichneumonoidea</taxon>
        <taxon>Braconidae</taxon>
        <taxon>Braconinae</taxon>
        <taxon>Bracon</taxon>
    </lineage>
</organism>
<evidence type="ECO:0000256" key="9">
    <source>
        <dbReference type="SAM" id="MobiDB-lite"/>
    </source>
</evidence>
<feature type="binding site" evidence="8">
    <location>
        <position position="507"/>
    </location>
    <ligand>
        <name>Na(+)</name>
        <dbReference type="ChEBI" id="CHEBI:29101"/>
        <label>1</label>
    </ligand>
</feature>